<keyword evidence="3" id="KW-0378">Hydrolase</keyword>
<dbReference type="InterPro" id="IPR038765">
    <property type="entry name" value="Papain-like_cys_pep_sf"/>
</dbReference>
<accession>A0A8J3JMU0</accession>
<dbReference type="PANTHER" id="PTHR47053:SF3">
    <property type="entry name" value="GAMMA-D-GLUTAMYL-L-LYSINE DIPEPTIDYL-PEPTIDASE"/>
    <property type="match status" value="1"/>
</dbReference>
<dbReference type="RefSeq" id="WP_203746463.1">
    <property type="nucleotide sequence ID" value="NZ_BONF01000016.1"/>
</dbReference>
<proteinExistence type="inferred from homology"/>
<dbReference type="EMBL" id="BONF01000016">
    <property type="protein sequence ID" value="GIF81840.1"/>
    <property type="molecule type" value="Genomic_DNA"/>
</dbReference>
<gene>
    <name evidence="6" type="ORF">Cba03nite_31890</name>
</gene>
<dbReference type="InterPro" id="IPR051202">
    <property type="entry name" value="Peptidase_C40"/>
</dbReference>
<comment type="caution">
    <text evidence="6">The sequence shown here is derived from an EMBL/GenBank/DDBJ whole genome shotgun (WGS) entry which is preliminary data.</text>
</comment>
<name>A0A8J3JMU0_9ACTN</name>
<sequence length="302" mass="32366">MREQTQHLSVAVSVAGLWTSPEAVRPLDAPLLAAPSRLREWAAAQGPDERRQLWGRLETQLLLGEPVTVHETRDGWARVTAPWQPSRKDPRGYPGWVPLAQLAAPAPATADRVVVTEQVAELRDAPGGTVLADDVSFATVLPALGRRDGHVEVGLPGGGTGWLADKQVTAYATGGSLPTAEQLITAGRLFLGLMYLAGGSHGLTLDCSGLTHLIYRRFGHPLPRDADDQALVGEHVEVADLAPGDLPVFQNDATGDVYHVGICTGTPQQALHVSQPDWACLDGTLTETRQRHLVAGRRLRSL</sequence>
<protein>
    <submittedName>
        <fullName evidence="6">Peptidase P60</fullName>
    </submittedName>
</protein>
<dbReference type="Pfam" id="PF18348">
    <property type="entry name" value="SH3_16"/>
    <property type="match status" value="1"/>
</dbReference>
<dbReference type="Proteomes" id="UP000601223">
    <property type="component" value="Unassembled WGS sequence"/>
</dbReference>
<evidence type="ECO:0000256" key="3">
    <source>
        <dbReference type="ARBA" id="ARBA00022801"/>
    </source>
</evidence>
<dbReference type="PANTHER" id="PTHR47053">
    <property type="entry name" value="MUREIN DD-ENDOPEPTIDASE MEPH-RELATED"/>
    <property type="match status" value="1"/>
</dbReference>
<evidence type="ECO:0000313" key="7">
    <source>
        <dbReference type="Proteomes" id="UP000601223"/>
    </source>
</evidence>
<dbReference type="InterPro" id="IPR041382">
    <property type="entry name" value="SH3_16"/>
</dbReference>
<keyword evidence="2" id="KW-0645">Protease</keyword>
<dbReference type="PROSITE" id="PS51935">
    <property type="entry name" value="NLPC_P60"/>
    <property type="match status" value="1"/>
</dbReference>
<dbReference type="GO" id="GO:0006508">
    <property type="term" value="P:proteolysis"/>
    <property type="evidence" value="ECO:0007669"/>
    <property type="project" value="UniProtKB-KW"/>
</dbReference>
<evidence type="ECO:0000313" key="6">
    <source>
        <dbReference type="EMBL" id="GIF81840.1"/>
    </source>
</evidence>
<dbReference type="GO" id="GO:0008234">
    <property type="term" value="F:cysteine-type peptidase activity"/>
    <property type="evidence" value="ECO:0007669"/>
    <property type="project" value="UniProtKB-KW"/>
</dbReference>
<dbReference type="Pfam" id="PF00877">
    <property type="entry name" value="NLPC_P60"/>
    <property type="match status" value="1"/>
</dbReference>
<evidence type="ECO:0000256" key="4">
    <source>
        <dbReference type="ARBA" id="ARBA00022807"/>
    </source>
</evidence>
<dbReference type="Pfam" id="PF23795">
    <property type="entry name" value="SH3_YKFC_2nd"/>
    <property type="match status" value="1"/>
</dbReference>
<feature type="domain" description="NlpC/P60" evidence="5">
    <location>
        <begin position="177"/>
        <end position="300"/>
    </location>
</feature>
<dbReference type="Gene3D" id="2.30.30.40">
    <property type="entry name" value="SH3 Domains"/>
    <property type="match status" value="2"/>
</dbReference>
<keyword evidence="7" id="KW-1185">Reference proteome</keyword>
<dbReference type="InterPro" id="IPR000064">
    <property type="entry name" value="NLP_P60_dom"/>
</dbReference>
<dbReference type="SUPFAM" id="SSF54001">
    <property type="entry name" value="Cysteine proteinases"/>
    <property type="match status" value="1"/>
</dbReference>
<dbReference type="InterPro" id="IPR057812">
    <property type="entry name" value="SH3_YKFC_2nd"/>
</dbReference>
<reference evidence="6 7" key="1">
    <citation type="submission" date="2021-01" db="EMBL/GenBank/DDBJ databases">
        <title>Whole genome shotgun sequence of Catellatospora bangladeshensis NBRC 107357.</title>
        <authorList>
            <person name="Komaki H."/>
            <person name="Tamura T."/>
        </authorList>
    </citation>
    <scope>NUCLEOTIDE SEQUENCE [LARGE SCALE GENOMIC DNA]</scope>
    <source>
        <strain evidence="6 7">NBRC 107357</strain>
    </source>
</reference>
<evidence type="ECO:0000256" key="1">
    <source>
        <dbReference type="ARBA" id="ARBA00007074"/>
    </source>
</evidence>
<comment type="similarity">
    <text evidence="1">Belongs to the peptidase C40 family.</text>
</comment>
<organism evidence="6 7">
    <name type="scientific">Catellatospora bangladeshensis</name>
    <dbReference type="NCBI Taxonomy" id="310355"/>
    <lineage>
        <taxon>Bacteria</taxon>
        <taxon>Bacillati</taxon>
        <taxon>Actinomycetota</taxon>
        <taxon>Actinomycetes</taxon>
        <taxon>Micromonosporales</taxon>
        <taxon>Micromonosporaceae</taxon>
        <taxon>Catellatospora</taxon>
    </lineage>
</organism>
<evidence type="ECO:0000259" key="5">
    <source>
        <dbReference type="PROSITE" id="PS51935"/>
    </source>
</evidence>
<dbReference type="Gene3D" id="3.90.1720.10">
    <property type="entry name" value="endopeptidase domain like (from Nostoc punctiforme)"/>
    <property type="match status" value="1"/>
</dbReference>
<dbReference type="AlphaFoldDB" id="A0A8J3JMU0"/>
<evidence type="ECO:0000256" key="2">
    <source>
        <dbReference type="ARBA" id="ARBA00022670"/>
    </source>
</evidence>
<keyword evidence="4" id="KW-0788">Thiol protease</keyword>